<gene>
    <name evidence="2" type="ORF">CGZ93_13255</name>
</gene>
<evidence type="ECO:0008006" key="4">
    <source>
        <dbReference type="Google" id="ProtNLM"/>
    </source>
</evidence>
<dbReference type="EMBL" id="NMVQ01000034">
    <property type="protein sequence ID" value="OYO19337.1"/>
    <property type="molecule type" value="Genomic_DNA"/>
</dbReference>
<evidence type="ECO:0000313" key="2">
    <source>
        <dbReference type="EMBL" id="OYO19337.1"/>
    </source>
</evidence>
<proteinExistence type="predicted"/>
<accession>A0A255GUG0</accession>
<comment type="caution">
    <text evidence="2">The sequence shown here is derived from an EMBL/GenBank/DDBJ whole genome shotgun (WGS) entry which is preliminary data.</text>
</comment>
<reference evidence="2 3" key="1">
    <citation type="submission" date="2017-07" db="EMBL/GenBank/DDBJ databases">
        <title>Draft whole genome sequences of clinical Proprionibacteriaceae strains.</title>
        <authorList>
            <person name="Bernier A.-M."/>
            <person name="Bernard K."/>
            <person name="Domingo M.-C."/>
        </authorList>
    </citation>
    <scope>NUCLEOTIDE SEQUENCE [LARGE SCALE GENOMIC DNA]</scope>
    <source>
        <strain evidence="2 3">NML 130396</strain>
    </source>
</reference>
<feature type="compositionally biased region" description="Low complexity" evidence="1">
    <location>
        <begin position="1"/>
        <end position="11"/>
    </location>
</feature>
<feature type="region of interest" description="Disordered" evidence="1">
    <location>
        <begin position="1"/>
        <end position="21"/>
    </location>
</feature>
<protein>
    <recommendedName>
        <fullName evidence="4">SRPBCC family protein</fullName>
    </recommendedName>
</protein>
<dbReference type="Proteomes" id="UP000216311">
    <property type="component" value="Unassembled WGS sequence"/>
</dbReference>
<organism evidence="2 3">
    <name type="scientific">Enemella dayhoffiae</name>
    <dbReference type="NCBI Taxonomy" id="2016507"/>
    <lineage>
        <taxon>Bacteria</taxon>
        <taxon>Bacillati</taxon>
        <taxon>Actinomycetota</taxon>
        <taxon>Actinomycetes</taxon>
        <taxon>Propionibacteriales</taxon>
        <taxon>Propionibacteriaceae</taxon>
        <taxon>Enemella</taxon>
    </lineage>
</organism>
<evidence type="ECO:0000313" key="3">
    <source>
        <dbReference type="Proteomes" id="UP000216311"/>
    </source>
</evidence>
<sequence length="169" mass="19093">MSFTPFTTTTPDGATNIHQRTVPGDLARSRALLATLATQRDRVWPTDRWPRIWFGDCGVQPGADGGHGPIRYRVTEATEDAVGFEFHPPMRGGHGLRLTEESDGRVTWTHTMTLQHPDPVRARVVLPLHDACLEDLLDQVEAELVGRPLRRGRFPVGVRLRRWLMDRRG</sequence>
<evidence type="ECO:0000256" key="1">
    <source>
        <dbReference type="SAM" id="MobiDB-lite"/>
    </source>
</evidence>
<dbReference type="OrthoDB" id="7067492at2"/>
<keyword evidence="3" id="KW-1185">Reference proteome</keyword>
<dbReference type="RefSeq" id="WP_094364633.1">
    <property type="nucleotide sequence ID" value="NZ_NMVQ01000034.1"/>
</dbReference>
<dbReference type="AlphaFoldDB" id="A0A255GUG0"/>
<name>A0A255GUG0_9ACTN</name>